<organism evidence="1 2">
    <name type="scientific">Nocardiopsis aegyptia</name>
    <dbReference type="NCBI Taxonomy" id="220378"/>
    <lineage>
        <taxon>Bacteria</taxon>
        <taxon>Bacillati</taxon>
        <taxon>Actinomycetota</taxon>
        <taxon>Actinomycetes</taxon>
        <taxon>Streptosporangiales</taxon>
        <taxon>Nocardiopsidaceae</taxon>
        <taxon>Nocardiopsis</taxon>
    </lineage>
</organism>
<keyword evidence="2" id="KW-1185">Reference proteome</keyword>
<dbReference type="AlphaFoldDB" id="A0A7Z0EPT4"/>
<gene>
    <name evidence="1" type="ORF">HNR10_003755</name>
</gene>
<protein>
    <recommendedName>
        <fullName evidence="3">Class I SAM-dependent methyltransferase</fullName>
    </recommendedName>
</protein>
<name>A0A7Z0EPT4_9ACTN</name>
<evidence type="ECO:0008006" key="3">
    <source>
        <dbReference type="Google" id="ProtNLM"/>
    </source>
</evidence>
<reference evidence="1 2" key="1">
    <citation type="submission" date="2020-07" db="EMBL/GenBank/DDBJ databases">
        <title>Sequencing the genomes of 1000 actinobacteria strains.</title>
        <authorList>
            <person name="Klenk H.-P."/>
        </authorList>
    </citation>
    <scope>NUCLEOTIDE SEQUENCE [LARGE SCALE GENOMIC DNA]</scope>
    <source>
        <strain evidence="1 2">DSM 44442</strain>
    </source>
</reference>
<dbReference type="EMBL" id="JACCFS010000001">
    <property type="protein sequence ID" value="NYJ35874.1"/>
    <property type="molecule type" value="Genomic_DNA"/>
</dbReference>
<evidence type="ECO:0000313" key="2">
    <source>
        <dbReference type="Proteomes" id="UP000572051"/>
    </source>
</evidence>
<evidence type="ECO:0000313" key="1">
    <source>
        <dbReference type="EMBL" id="NYJ35874.1"/>
    </source>
</evidence>
<dbReference type="RefSeq" id="WP_218897855.1">
    <property type="nucleotide sequence ID" value="NZ_JACCFS010000001.1"/>
</dbReference>
<comment type="caution">
    <text evidence="1">The sequence shown here is derived from an EMBL/GenBank/DDBJ whole genome shotgun (WGS) entry which is preliminary data.</text>
</comment>
<sequence>MASTLAPLSGFAKEHKSVRGYLDTAANSHGAEKGLLTHRALQRITSARPHLVEIGPDGGAAVSFLSSRLQQGQHGFAEIDLTLIEVPDVASGALTQAIQEFNRVGTCEVVRGFAQDIGTLLERQADVISASALLHEVYSYGGGYGGLHSLMRTLPTVL</sequence>
<accession>A0A7Z0EPT4</accession>
<dbReference type="Proteomes" id="UP000572051">
    <property type="component" value="Unassembled WGS sequence"/>
</dbReference>
<proteinExistence type="predicted"/>